<evidence type="ECO:0000313" key="1">
    <source>
        <dbReference type="EMBL" id="MBC3536140.1"/>
    </source>
</evidence>
<name>A0ABR6VFS1_9FIRM</name>
<comment type="caution">
    <text evidence="1">The sequence shown here is derived from an EMBL/GenBank/DDBJ whole genome shotgun (WGS) entry which is preliminary data.</text>
</comment>
<sequence length="135" mass="15583">MIVMVALDDHQGLCFNHRRQSRDRVLRDYMLDLAGDSGIWLNAYSASMFTEDTHTLHIAEDFLDQAGPGEYALVEDKAVRPYAGKIEKLIVFRWNRSYPADMYFDLTPDDGWQLQSSRDFAGSSHDKITEEVYSR</sequence>
<gene>
    <name evidence="1" type="ORF">H8J70_02555</name>
</gene>
<accession>A0ABR6VFS1</accession>
<dbReference type="EMBL" id="JACOGK010000005">
    <property type="protein sequence ID" value="MBC3536140.1"/>
    <property type="molecule type" value="Genomic_DNA"/>
</dbReference>
<reference evidence="1 2" key="1">
    <citation type="submission" date="2020-08" db="EMBL/GenBank/DDBJ databases">
        <authorList>
            <person name="Liu C."/>
            <person name="Sun Q."/>
        </authorList>
    </citation>
    <scope>NUCLEOTIDE SEQUENCE [LARGE SCALE GENOMIC DNA]</scope>
    <source>
        <strain evidence="1 2">NSJ-59</strain>
    </source>
</reference>
<keyword evidence="2" id="KW-1185">Reference proteome</keyword>
<dbReference type="RefSeq" id="WP_186502299.1">
    <property type="nucleotide sequence ID" value="NZ_JACOGK010000005.1"/>
</dbReference>
<organism evidence="1 2">
    <name type="scientific">Megasphaera hominis</name>
    <dbReference type="NCBI Taxonomy" id="159836"/>
    <lineage>
        <taxon>Bacteria</taxon>
        <taxon>Bacillati</taxon>
        <taxon>Bacillota</taxon>
        <taxon>Negativicutes</taxon>
        <taxon>Veillonellales</taxon>
        <taxon>Veillonellaceae</taxon>
        <taxon>Megasphaera</taxon>
    </lineage>
</organism>
<dbReference type="Proteomes" id="UP000606870">
    <property type="component" value="Unassembled WGS sequence"/>
</dbReference>
<proteinExistence type="predicted"/>
<evidence type="ECO:0000313" key="2">
    <source>
        <dbReference type="Proteomes" id="UP000606870"/>
    </source>
</evidence>
<protein>
    <submittedName>
        <fullName evidence="1">Ribonuclease Z</fullName>
    </submittedName>
</protein>